<accession>A0AAV9X4Z8</accession>
<comment type="caution">
    <text evidence="1">The sequence shown here is derived from an EMBL/GenBank/DDBJ whole genome shotgun (WGS) entry which is preliminary data.</text>
</comment>
<evidence type="ECO:0000313" key="1">
    <source>
        <dbReference type="EMBL" id="KAK6535383.1"/>
    </source>
</evidence>
<proteinExistence type="predicted"/>
<reference evidence="1 2" key="1">
    <citation type="submission" date="2019-10" db="EMBL/GenBank/DDBJ databases">
        <authorList>
            <person name="Palmer J.M."/>
        </authorList>
    </citation>
    <scope>NUCLEOTIDE SEQUENCE [LARGE SCALE GENOMIC DNA]</scope>
    <source>
        <strain evidence="1 2">TWF694</strain>
    </source>
</reference>
<organism evidence="1 2">
    <name type="scientific">Orbilia ellipsospora</name>
    <dbReference type="NCBI Taxonomy" id="2528407"/>
    <lineage>
        <taxon>Eukaryota</taxon>
        <taxon>Fungi</taxon>
        <taxon>Dikarya</taxon>
        <taxon>Ascomycota</taxon>
        <taxon>Pezizomycotina</taxon>
        <taxon>Orbiliomycetes</taxon>
        <taxon>Orbiliales</taxon>
        <taxon>Orbiliaceae</taxon>
        <taxon>Orbilia</taxon>
    </lineage>
</organism>
<sequence>MSADIPDVPQTASEPVYYKAATMECVEVAPGEFQITQIDEQHDFSKPDPDNNETGFDVSIPIADIGVFGKVNRDEKWIEWGIRVFGCTLQKVRVGIDGGRIGFKNALGTAEVRLYKKGNEVRAGVTVGALWWDKNGDFFIVNV</sequence>
<dbReference type="EMBL" id="JAVHJO010000010">
    <property type="protein sequence ID" value="KAK6535383.1"/>
    <property type="molecule type" value="Genomic_DNA"/>
</dbReference>
<dbReference type="Proteomes" id="UP001365542">
    <property type="component" value="Unassembled WGS sequence"/>
</dbReference>
<name>A0AAV9X4Z8_9PEZI</name>
<protein>
    <submittedName>
        <fullName evidence="1">Uncharacterized protein</fullName>
    </submittedName>
</protein>
<evidence type="ECO:0000313" key="2">
    <source>
        <dbReference type="Proteomes" id="UP001365542"/>
    </source>
</evidence>
<keyword evidence="2" id="KW-1185">Reference proteome</keyword>
<dbReference type="AlphaFoldDB" id="A0AAV9X4Z8"/>
<gene>
    <name evidence="1" type="ORF">TWF694_001844</name>
</gene>